<dbReference type="PROSITE" id="PS51217">
    <property type="entry name" value="UVRD_HELICASE_CTER"/>
    <property type="match status" value="1"/>
</dbReference>
<evidence type="ECO:0000256" key="10">
    <source>
        <dbReference type="ARBA" id="ARBA00048988"/>
    </source>
</evidence>
<dbReference type="InterPro" id="IPR013986">
    <property type="entry name" value="DExx_box_DNA_helicase_dom_sf"/>
</dbReference>
<dbReference type="STRING" id="930990.A0A067MVC1"/>
<feature type="region of interest" description="Disordered" evidence="12">
    <location>
        <begin position="819"/>
        <end position="892"/>
    </location>
</feature>
<evidence type="ECO:0000256" key="12">
    <source>
        <dbReference type="SAM" id="MobiDB-lite"/>
    </source>
</evidence>
<keyword evidence="5 11" id="KW-0067">ATP-binding</keyword>
<evidence type="ECO:0000256" key="8">
    <source>
        <dbReference type="ARBA" id="ARBA00034617"/>
    </source>
</evidence>
<dbReference type="InParanoid" id="A0A067MVC1"/>
<name>A0A067MVC1_BOTB1</name>
<evidence type="ECO:0000256" key="4">
    <source>
        <dbReference type="ARBA" id="ARBA00022806"/>
    </source>
</evidence>
<dbReference type="GO" id="GO:0005634">
    <property type="term" value="C:nucleus"/>
    <property type="evidence" value="ECO:0007669"/>
    <property type="project" value="TreeGrafter"/>
</dbReference>
<dbReference type="Gene3D" id="1.10.486.10">
    <property type="entry name" value="PCRA, domain 4"/>
    <property type="match status" value="1"/>
</dbReference>
<evidence type="ECO:0000256" key="6">
    <source>
        <dbReference type="ARBA" id="ARBA00023125"/>
    </source>
</evidence>
<dbReference type="Pfam" id="PF13361">
    <property type="entry name" value="UvrD_C"/>
    <property type="match status" value="1"/>
</dbReference>
<dbReference type="InterPro" id="IPR014016">
    <property type="entry name" value="UvrD-like_ATP-bd"/>
</dbReference>
<accession>A0A067MVC1</accession>
<dbReference type="InterPro" id="IPR027417">
    <property type="entry name" value="P-loop_NTPase"/>
</dbReference>
<dbReference type="Gene3D" id="1.10.10.160">
    <property type="match status" value="1"/>
</dbReference>
<dbReference type="InterPro" id="IPR014017">
    <property type="entry name" value="DNA_helicase_UvrD-like_C"/>
</dbReference>
<evidence type="ECO:0000256" key="3">
    <source>
        <dbReference type="ARBA" id="ARBA00022801"/>
    </source>
</evidence>
<evidence type="ECO:0000256" key="11">
    <source>
        <dbReference type="PROSITE-ProRule" id="PRU00560"/>
    </source>
</evidence>
<keyword evidence="4 11" id="KW-0347">Helicase</keyword>
<evidence type="ECO:0000313" key="16">
    <source>
        <dbReference type="Proteomes" id="UP000027195"/>
    </source>
</evidence>
<dbReference type="SUPFAM" id="SSF52540">
    <property type="entry name" value="P-loop containing nucleoside triphosphate hydrolases"/>
    <property type="match status" value="1"/>
</dbReference>
<dbReference type="Proteomes" id="UP000027195">
    <property type="component" value="Unassembled WGS sequence"/>
</dbReference>
<dbReference type="OrthoDB" id="1470711at2759"/>
<protein>
    <recommendedName>
        <fullName evidence="9">DNA 3'-5' helicase</fullName>
        <ecNumber evidence="9">5.6.2.4</ecNumber>
    </recommendedName>
</protein>
<dbReference type="EC" id="5.6.2.4" evidence="9"/>
<dbReference type="AlphaFoldDB" id="A0A067MVC1"/>
<dbReference type="EMBL" id="KL198030">
    <property type="protein sequence ID" value="KDQ15802.1"/>
    <property type="molecule type" value="Genomic_DNA"/>
</dbReference>
<evidence type="ECO:0000259" key="14">
    <source>
        <dbReference type="PROSITE" id="PS51217"/>
    </source>
</evidence>
<evidence type="ECO:0000256" key="2">
    <source>
        <dbReference type="ARBA" id="ARBA00022741"/>
    </source>
</evidence>
<feature type="domain" description="UvrD-like helicase ATP-binding" evidence="13">
    <location>
        <begin position="7"/>
        <end position="296"/>
    </location>
</feature>
<evidence type="ECO:0000256" key="1">
    <source>
        <dbReference type="ARBA" id="ARBA00009922"/>
    </source>
</evidence>
<keyword evidence="7" id="KW-0413">Isomerase</keyword>
<dbReference type="CDD" id="cd17932">
    <property type="entry name" value="DEXQc_UvrD"/>
    <property type="match status" value="1"/>
</dbReference>
<dbReference type="FunCoup" id="A0A067MVC1">
    <property type="interactions" value="265"/>
</dbReference>
<feature type="domain" description="UvrD-like helicase C-terminal" evidence="14">
    <location>
        <begin position="297"/>
        <end position="639"/>
    </location>
</feature>
<comment type="similarity">
    <text evidence="1">Belongs to the helicase family. UvrD subfamily.</text>
</comment>
<feature type="compositionally biased region" description="Low complexity" evidence="12">
    <location>
        <begin position="838"/>
        <end position="874"/>
    </location>
</feature>
<organism evidence="15 16">
    <name type="scientific">Botryobasidium botryosum (strain FD-172 SS1)</name>
    <dbReference type="NCBI Taxonomy" id="930990"/>
    <lineage>
        <taxon>Eukaryota</taxon>
        <taxon>Fungi</taxon>
        <taxon>Dikarya</taxon>
        <taxon>Basidiomycota</taxon>
        <taxon>Agaricomycotina</taxon>
        <taxon>Agaricomycetes</taxon>
        <taxon>Cantharellales</taxon>
        <taxon>Botryobasidiaceae</taxon>
        <taxon>Botryobasidium</taxon>
    </lineage>
</organism>
<keyword evidence="3 11" id="KW-0378">Hydrolase</keyword>
<dbReference type="GO" id="GO:0016787">
    <property type="term" value="F:hydrolase activity"/>
    <property type="evidence" value="ECO:0007669"/>
    <property type="project" value="UniProtKB-UniRule"/>
</dbReference>
<comment type="catalytic activity">
    <reaction evidence="10">
        <text>ATP + H2O = ADP + phosphate + H(+)</text>
        <dbReference type="Rhea" id="RHEA:13065"/>
        <dbReference type="ChEBI" id="CHEBI:15377"/>
        <dbReference type="ChEBI" id="CHEBI:15378"/>
        <dbReference type="ChEBI" id="CHEBI:30616"/>
        <dbReference type="ChEBI" id="CHEBI:43474"/>
        <dbReference type="ChEBI" id="CHEBI:456216"/>
        <dbReference type="EC" id="5.6.2.4"/>
    </reaction>
</comment>
<gene>
    <name evidence="15" type="ORF">BOTBODRAFT_31276</name>
</gene>
<dbReference type="GO" id="GO:0005524">
    <property type="term" value="F:ATP binding"/>
    <property type="evidence" value="ECO:0007669"/>
    <property type="project" value="UniProtKB-UniRule"/>
</dbReference>
<feature type="compositionally biased region" description="Basic and acidic residues" evidence="12">
    <location>
        <begin position="560"/>
        <end position="575"/>
    </location>
</feature>
<dbReference type="Gene3D" id="3.30.160.800">
    <property type="match status" value="1"/>
</dbReference>
<evidence type="ECO:0000313" key="15">
    <source>
        <dbReference type="EMBL" id="KDQ15802.1"/>
    </source>
</evidence>
<dbReference type="PANTHER" id="PTHR11070">
    <property type="entry name" value="UVRD / RECB / PCRA DNA HELICASE FAMILY MEMBER"/>
    <property type="match status" value="1"/>
</dbReference>
<dbReference type="InterPro" id="IPR000212">
    <property type="entry name" value="DNA_helicase_UvrD/REP"/>
</dbReference>
<sequence>MAEYLRSLNAAQHQAVIHDPKCPLQILAGPGSGKTRVLTCRVAHLVQHHRIAPNRLCAVTFTNKAANEMRKRLNTLIGEKKTQMLVMGTFHAICARYLRKYGAVIRVKNNFSICDADESKKIITRLLKDHVAYIKKKDMKVEPRDVMTAISKAKAKGLDAVALAAEAETGTGEKGAGDEFKRVVAMIFKDYSAELRRTNSLDFDDLLVYGVKLFTAAPDVLRDCRHILVDEFQDTNTMQYELMLCFARGHKCISIVGDPDQSIYGWRSAEVENIAKMCRDFPGTQQIYLEENYRSTGSILAISLAIVSQDKARINKGLHTSHGSGPTPSLIGVTNEIGEAAFIAREIKRLKAYSGGMLKWGDFAILLRFNALSRAIEIALQQESIPNRMLAGHKYFDRREVKDIIAYLQLIDNPDFDSAFVRAINVPKRSIGAKSVLEIQTAASASGISPMQFVEKIYAGTAPDIKPPIKRKLATFVKPIQDLRKLAYQGCPVQDIIQSLLEKISYETHLQSEEEWESRWDNVQELINFAAETANVAAQSSDESLPNLTLRRPVDDEENAKDRKREGKGKGKAKEQGQMVTRVIAVDSDEEDEEVIEFTEETPLRIFLQAATLSTDTEIQEQDESAGKVTISTCHAAKGLEWPVVFIPAVEAGTFPSWRSDDIHEERRLLYVACTRAQALLYLTYCRARMTAGEMGSKMLSDFIHRALNKNKALLGLQPPSIKDKEREFLAQLLNRQLPNKILIEAMISECRQASRSRDGDDVEPMELSVFGAASSFVTTENSQPPAYSSRSNPVGPLPTFSTARSIIQKGATSSQISVATSSSFHSQTPGAGPSRITAPSSSKAPSSTGTSSQPPSSFSSGRSLLYSSKPSSQADLEPQHTQKSATSLSTFQASASNSLAVMKGLGPADSSALNKGGASAPIKLAAGTKRLGMGHSRTGYQIPNKKRKPST</sequence>
<comment type="catalytic activity">
    <reaction evidence="8">
        <text>Couples ATP hydrolysis with the unwinding of duplex DNA by translocating in the 3'-5' direction.</text>
        <dbReference type="EC" id="5.6.2.4"/>
    </reaction>
</comment>
<keyword evidence="16" id="KW-1185">Reference proteome</keyword>
<dbReference type="GO" id="GO:0003677">
    <property type="term" value="F:DNA binding"/>
    <property type="evidence" value="ECO:0007669"/>
    <property type="project" value="UniProtKB-KW"/>
</dbReference>
<dbReference type="Pfam" id="PF00580">
    <property type="entry name" value="UvrD-helicase"/>
    <property type="match status" value="1"/>
</dbReference>
<evidence type="ECO:0000256" key="7">
    <source>
        <dbReference type="ARBA" id="ARBA00023235"/>
    </source>
</evidence>
<keyword evidence="2 11" id="KW-0547">Nucleotide-binding</keyword>
<evidence type="ECO:0000259" key="13">
    <source>
        <dbReference type="PROSITE" id="PS51198"/>
    </source>
</evidence>
<feature type="binding site" evidence="11">
    <location>
        <begin position="28"/>
        <end position="35"/>
    </location>
    <ligand>
        <name>ATP</name>
        <dbReference type="ChEBI" id="CHEBI:30616"/>
    </ligand>
</feature>
<dbReference type="PROSITE" id="PS51198">
    <property type="entry name" value="UVRD_HELICASE_ATP_BIND"/>
    <property type="match status" value="1"/>
</dbReference>
<proteinExistence type="inferred from homology"/>
<feature type="compositionally biased region" description="Polar residues" evidence="12">
    <location>
        <begin position="880"/>
        <end position="892"/>
    </location>
</feature>
<dbReference type="Gene3D" id="3.40.50.300">
    <property type="entry name" value="P-loop containing nucleotide triphosphate hydrolases"/>
    <property type="match status" value="2"/>
</dbReference>
<evidence type="ECO:0000256" key="5">
    <source>
        <dbReference type="ARBA" id="ARBA00022840"/>
    </source>
</evidence>
<feature type="region of interest" description="Disordered" evidence="12">
    <location>
        <begin position="538"/>
        <end position="577"/>
    </location>
</feature>
<feature type="region of interest" description="Disordered" evidence="12">
    <location>
        <begin position="929"/>
        <end position="952"/>
    </location>
</feature>
<reference evidence="16" key="1">
    <citation type="journal article" date="2014" name="Proc. Natl. Acad. Sci. U.S.A.">
        <title>Extensive sampling of basidiomycete genomes demonstrates inadequacy of the white-rot/brown-rot paradigm for wood decay fungi.</title>
        <authorList>
            <person name="Riley R."/>
            <person name="Salamov A.A."/>
            <person name="Brown D.W."/>
            <person name="Nagy L.G."/>
            <person name="Floudas D."/>
            <person name="Held B.W."/>
            <person name="Levasseur A."/>
            <person name="Lombard V."/>
            <person name="Morin E."/>
            <person name="Otillar R."/>
            <person name="Lindquist E.A."/>
            <person name="Sun H."/>
            <person name="LaButti K.M."/>
            <person name="Schmutz J."/>
            <person name="Jabbour D."/>
            <person name="Luo H."/>
            <person name="Baker S.E."/>
            <person name="Pisabarro A.G."/>
            <person name="Walton J.D."/>
            <person name="Blanchette R.A."/>
            <person name="Henrissat B."/>
            <person name="Martin F."/>
            <person name="Cullen D."/>
            <person name="Hibbett D.S."/>
            <person name="Grigoriev I.V."/>
        </authorList>
    </citation>
    <scope>NUCLEOTIDE SEQUENCE [LARGE SCALE GENOMIC DNA]</scope>
    <source>
        <strain evidence="16">FD-172 SS1</strain>
    </source>
</reference>
<dbReference type="HOGENOM" id="CLU_004585_4_1_1"/>
<feature type="compositionally biased region" description="Polar residues" evidence="12">
    <location>
        <begin position="538"/>
        <end position="547"/>
    </location>
</feature>
<evidence type="ECO:0000256" key="9">
    <source>
        <dbReference type="ARBA" id="ARBA00034808"/>
    </source>
</evidence>
<dbReference type="PANTHER" id="PTHR11070:SF2">
    <property type="entry name" value="ATP-DEPENDENT DNA HELICASE SRS2"/>
    <property type="match status" value="1"/>
</dbReference>
<dbReference type="GO" id="GO:0000725">
    <property type="term" value="P:recombinational repair"/>
    <property type="evidence" value="ECO:0007669"/>
    <property type="project" value="TreeGrafter"/>
</dbReference>
<keyword evidence="6" id="KW-0238">DNA-binding</keyword>
<dbReference type="GO" id="GO:0043138">
    <property type="term" value="F:3'-5' DNA helicase activity"/>
    <property type="evidence" value="ECO:0007669"/>
    <property type="project" value="UniProtKB-EC"/>
</dbReference>